<keyword evidence="2" id="KW-1185">Reference proteome</keyword>
<accession>A0AAV4CMU1</accession>
<evidence type="ECO:0000313" key="1">
    <source>
        <dbReference type="EMBL" id="GFO32698.1"/>
    </source>
</evidence>
<protein>
    <submittedName>
        <fullName evidence="1">Uncharacterized protein</fullName>
    </submittedName>
</protein>
<organism evidence="1 2">
    <name type="scientific">Plakobranchus ocellatus</name>
    <dbReference type="NCBI Taxonomy" id="259542"/>
    <lineage>
        <taxon>Eukaryota</taxon>
        <taxon>Metazoa</taxon>
        <taxon>Spiralia</taxon>
        <taxon>Lophotrochozoa</taxon>
        <taxon>Mollusca</taxon>
        <taxon>Gastropoda</taxon>
        <taxon>Heterobranchia</taxon>
        <taxon>Euthyneura</taxon>
        <taxon>Panpulmonata</taxon>
        <taxon>Sacoglossa</taxon>
        <taxon>Placobranchoidea</taxon>
        <taxon>Plakobranchidae</taxon>
        <taxon>Plakobranchus</taxon>
    </lineage>
</organism>
<name>A0AAV4CMU1_9GAST</name>
<proteinExistence type="predicted"/>
<reference evidence="1 2" key="1">
    <citation type="journal article" date="2021" name="Elife">
        <title>Chloroplast acquisition without the gene transfer in kleptoplastic sea slugs, Plakobranchus ocellatus.</title>
        <authorList>
            <person name="Maeda T."/>
            <person name="Takahashi S."/>
            <person name="Yoshida T."/>
            <person name="Shimamura S."/>
            <person name="Takaki Y."/>
            <person name="Nagai Y."/>
            <person name="Toyoda A."/>
            <person name="Suzuki Y."/>
            <person name="Arimoto A."/>
            <person name="Ishii H."/>
            <person name="Satoh N."/>
            <person name="Nishiyama T."/>
            <person name="Hasebe M."/>
            <person name="Maruyama T."/>
            <person name="Minagawa J."/>
            <person name="Obokata J."/>
            <person name="Shigenobu S."/>
        </authorList>
    </citation>
    <scope>NUCLEOTIDE SEQUENCE [LARGE SCALE GENOMIC DNA]</scope>
</reference>
<dbReference type="Proteomes" id="UP000735302">
    <property type="component" value="Unassembled WGS sequence"/>
</dbReference>
<dbReference type="EMBL" id="BLXT01006675">
    <property type="protein sequence ID" value="GFO32698.1"/>
    <property type="molecule type" value="Genomic_DNA"/>
</dbReference>
<sequence>MASALRKSPVPFFLRSSHSPIILKTKMGSKWIPFFPRMSGIGGSVANQSAMRSAGTLLSRVRAPPPAPWPVMD</sequence>
<dbReference type="AlphaFoldDB" id="A0AAV4CMU1"/>
<evidence type="ECO:0000313" key="2">
    <source>
        <dbReference type="Proteomes" id="UP000735302"/>
    </source>
</evidence>
<comment type="caution">
    <text evidence="1">The sequence shown here is derived from an EMBL/GenBank/DDBJ whole genome shotgun (WGS) entry which is preliminary data.</text>
</comment>
<gene>
    <name evidence="1" type="ORF">PoB_005920300</name>
</gene>